<proteinExistence type="predicted"/>
<accession>A0A815V341</accession>
<name>A0A815V341_9BILA</name>
<feature type="region of interest" description="Disordered" evidence="1">
    <location>
        <begin position="1"/>
        <end position="61"/>
    </location>
</feature>
<feature type="non-terminal residue" evidence="2">
    <location>
        <position position="1"/>
    </location>
</feature>
<evidence type="ECO:0000313" key="2">
    <source>
        <dbReference type="EMBL" id="CAF1525289.1"/>
    </source>
</evidence>
<reference evidence="2" key="1">
    <citation type="submission" date="2021-02" db="EMBL/GenBank/DDBJ databases">
        <authorList>
            <person name="Nowell W R."/>
        </authorList>
    </citation>
    <scope>NUCLEOTIDE SEQUENCE</scope>
</reference>
<feature type="compositionally biased region" description="Low complexity" evidence="1">
    <location>
        <begin position="45"/>
        <end position="54"/>
    </location>
</feature>
<dbReference type="AlphaFoldDB" id="A0A815V341"/>
<evidence type="ECO:0000256" key="1">
    <source>
        <dbReference type="SAM" id="MobiDB-lite"/>
    </source>
</evidence>
<sequence length="61" mass="7136">ETFRDKSDGNTYNKGSKYNGKKSNANRFRPPAQLAKHVQQNTNHQQQQQQQQQQQPPPSLW</sequence>
<feature type="compositionally biased region" description="Low complexity" evidence="1">
    <location>
        <begin position="9"/>
        <end position="23"/>
    </location>
</feature>
<gene>
    <name evidence="2" type="ORF">IZO911_LOCUS45970</name>
</gene>
<organism evidence="2 3">
    <name type="scientific">Adineta steineri</name>
    <dbReference type="NCBI Taxonomy" id="433720"/>
    <lineage>
        <taxon>Eukaryota</taxon>
        <taxon>Metazoa</taxon>
        <taxon>Spiralia</taxon>
        <taxon>Gnathifera</taxon>
        <taxon>Rotifera</taxon>
        <taxon>Eurotatoria</taxon>
        <taxon>Bdelloidea</taxon>
        <taxon>Adinetida</taxon>
        <taxon>Adinetidae</taxon>
        <taxon>Adineta</taxon>
    </lineage>
</organism>
<dbReference type="EMBL" id="CAJNOE010006844">
    <property type="protein sequence ID" value="CAF1525289.1"/>
    <property type="molecule type" value="Genomic_DNA"/>
</dbReference>
<comment type="caution">
    <text evidence="2">The sequence shown here is derived from an EMBL/GenBank/DDBJ whole genome shotgun (WGS) entry which is preliminary data.</text>
</comment>
<protein>
    <submittedName>
        <fullName evidence="2">Uncharacterized protein</fullName>
    </submittedName>
</protein>
<evidence type="ECO:0000313" key="3">
    <source>
        <dbReference type="Proteomes" id="UP000663860"/>
    </source>
</evidence>
<dbReference type="Proteomes" id="UP000663860">
    <property type="component" value="Unassembled WGS sequence"/>
</dbReference>